<evidence type="ECO:0000256" key="5">
    <source>
        <dbReference type="ARBA" id="ARBA00023085"/>
    </source>
</evidence>
<keyword evidence="7" id="KW-1185">Reference proteome</keyword>
<keyword evidence="5" id="KW-0063">Aspartyl esterase</keyword>
<reference evidence="7" key="1">
    <citation type="journal article" date="2014" name="Nat. Commun.">
        <title>Genome sequence of mungbean and insights into evolution within Vigna species.</title>
        <authorList>
            <person name="Kang Y.J."/>
            <person name="Kim S.K."/>
            <person name="Kim M.Y."/>
            <person name="Lestari P."/>
            <person name="Kim K.H."/>
            <person name="Ha B.K."/>
            <person name="Jun T.H."/>
            <person name="Hwang W.J."/>
            <person name="Lee T."/>
            <person name="Lee J."/>
            <person name="Shim S."/>
            <person name="Yoon M.Y."/>
            <person name="Jang Y.E."/>
            <person name="Han K.S."/>
            <person name="Taeprayoon P."/>
            <person name="Yoon N."/>
            <person name="Somta P."/>
            <person name="Tanya P."/>
            <person name="Kim K.S."/>
            <person name="Gwag J.G."/>
            <person name="Moon J.K."/>
            <person name="Lee Y.H."/>
            <person name="Park B.S."/>
            <person name="Bombarely A."/>
            <person name="Doyle J.J."/>
            <person name="Jackson S.A."/>
            <person name="Schafleitner R."/>
            <person name="Srinives P."/>
            <person name="Varshney R.K."/>
            <person name="Lee S.H."/>
        </authorList>
    </citation>
    <scope>NUCLEOTIDE SEQUENCE [LARGE SCALE GENOMIC DNA]</scope>
    <source>
        <strain evidence="7">cv. VC1973A</strain>
    </source>
</reference>
<keyword evidence="3" id="KW-0134">Cell wall</keyword>
<dbReference type="GO" id="GO:0042545">
    <property type="term" value="P:cell wall modification"/>
    <property type="evidence" value="ECO:0007669"/>
    <property type="project" value="InterPro"/>
</dbReference>
<dbReference type="AlphaFoldDB" id="A0A3Q0FDI2"/>
<proteinExistence type="predicted"/>
<evidence type="ECO:0000313" key="8">
    <source>
        <dbReference type="RefSeq" id="XP_022642125.1"/>
    </source>
</evidence>
<dbReference type="InterPro" id="IPR012334">
    <property type="entry name" value="Pectin_lyas_fold"/>
</dbReference>
<name>A0A3Q0FDI2_VIGRR</name>
<dbReference type="Proteomes" id="UP000087766">
    <property type="component" value="Chromosome 9"/>
</dbReference>
<reference evidence="8" key="2">
    <citation type="submission" date="2025-08" db="UniProtKB">
        <authorList>
            <consortium name="RefSeq"/>
        </authorList>
    </citation>
    <scope>IDENTIFICATION</scope>
    <source>
        <tissue evidence="8">Leaf</tissue>
    </source>
</reference>
<dbReference type="PANTHER" id="PTHR31707">
    <property type="entry name" value="PECTINESTERASE"/>
    <property type="match status" value="1"/>
</dbReference>
<accession>A0A3Q0FDI2</accession>
<dbReference type="InterPro" id="IPR011050">
    <property type="entry name" value="Pectin_lyase_fold/virulence"/>
</dbReference>
<dbReference type="Pfam" id="PF01095">
    <property type="entry name" value="Pectinesterase"/>
    <property type="match status" value="1"/>
</dbReference>
<evidence type="ECO:0000256" key="2">
    <source>
        <dbReference type="ARBA" id="ARBA00005184"/>
    </source>
</evidence>
<protein>
    <submittedName>
        <fullName evidence="8">Pectinesterase-like</fullName>
    </submittedName>
</protein>
<dbReference type="STRING" id="3916.A0A3Q0FDI2"/>
<dbReference type="RefSeq" id="XP_022642125.1">
    <property type="nucleotide sequence ID" value="XM_022786404.1"/>
</dbReference>
<evidence type="ECO:0000259" key="6">
    <source>
        <dbReference type="Pfam" id="PF01095"/>
    </source>
</evidence>
<dbReference type="KEGG" id="vra:111242563"/>
<comment type="subcellular location">
    <subcellularLocation>
        <location evidence="1">Secreted</location>
        <location evidence="1">Cell wall</location>
    </subcellularLocation>
</comment>
<evidence type="ECO:0000313" key="7">
    <source>
        <dbReference type="Proteomes" id="UP000087766"/>
    </source>
</evidence>
<dbReference type="OrthoDB" id="2019149at2759"/>
<feature type="domain" description="Pectinesterase catalytic" evidence="6">
    <location>
        <begin position="2"/>
        <end position="153"/>
    </location>
</feature>
<keyword evidence="4" id="KW-0378">Hydrolase</keyword>
<dbReference type="GO" id="GO:0030599">
    <property type="term" value="F:pectinesterase activity"/>
    <property type="evidence" value="ECO:0007669"/>
    <property type="project" value="InterPro"/>
</dbReference>
<dbReference type="SUPFAM" id="SSF51126">
    <property type="entry name" value="Pectin lyase-like"/>
    <property type="match status" value="1"/>
</dbReference>
<evidence type="ECO:0000256" key="1">
    <source>
        <dbReference type="ARBA" id="ARBA00004191"/>
    </source>
</evidence>
<organism evidence="7 8">
    <name type="scientific">Vigna radiata var. radiata</name>
    <name type="common">Mung bean</name>
    <name type="synonym">Phaseolus aureus</name>
    <dbReference type="NCBI Taxonomy" id="3916"/>
    <lineage>
        <taxon>Eukaryota</taxon>
        <taxon>Viridiplantae</taxon>
        <taxon>Streptophyta</taxon>
        <taxon>Embryophyta</taxon>
        <taxon>Tracheophyta</taxon>
        <taxon>Spermatophyta</taxon>
        <taxon>Magnoliopsida</taxon>
        <taxon>eudicotyledons</taxon>
        <taxon>Gunneridae</taxon>
        <taxon>Pentapetalae</taxon>
        <taxon>rosids</taxon>
        <taxon>fabids</taxon>
        <taxon>Fabales</taxon>
        <taxon>Fabaceae</taxon>
        <taxon>Papilionoideae</taxon>
        <taxon>50 kb inversion clade</taxon>
        <taxon>NPAAA clade</taxon>
        <taxon>indigoferoid/millettioid clade</taxon>
        <taxon>Phaseoleae</taxon>
        <taxon>Vigna</taxon>
    </lineage>
</organism>
<sequence length="168" mass="19225">MLGTVDFIFSDMAQVVLQNCDIQVIIPLTSQQNVITAQGRTNNEDGGIVIQNCRIGTTHEFEGVKKKFQTYLERPCKNYSRTIIMESYMRDIIDSAGWLEWEGTTSGLNTLFYREYNFGLGAQTSNRVTWKGFKVITHSAEVEPFTVRNFINDSQWLNSTGFPYKLDL</sequence>
<evidence type="ECO:0000256" key="3">
    <source>
        <dbReference type="ARBA" id="ARBA00022512"/>
    </source>
</evidence>
<dbReference type="Gene3D" id="2.160.20.10">
    <property type="entry name" value="Single-stranded right-handed beta-helix, Pectin lyase-like"/>
    <property type="match status" value="1"/>
</dbReference>
<keyword evidence="3" id="KW-0964">Secreted</keyword>
<gene>
    <name evidence="8" type="primary">LOC111242563</name>
</gene>
<dbReference type="InterPro" id="IPR000070">
    <property type="entry name" value="Pectinesterase_cat"/>
</dbReference>
<dbReference type="GO" id="GO:0045490">
    <property type="term" value="P:pectin catabolic process"/>
    <property type="evidence" value="ECO:0007669"/>
    <property type="project" value="UniProtKB-UniPathway"/>
</dbReference>
<dbReference type="UniPathway" id="UPA00545">
    <property type="reaction ID" value="UER00823"/>
</dbReference>
<comment type="pathway">
    <text evidence="2">Glycan metabolism; pectin degradation; 2-dehydro-3-deoxy-D-gluconate from pectin: step 1/5.</text>
</comment>
<evidence type="ECO:0000256" key="4">
    <source>
        <dbReference type="ARBA" id="ARBA00022801"/>
    </source>
</evidence>
<dbReference type="GeneID" id="111242563"/>